<dbReference type="RefSeq" id="WP_007003695.1">
    <property type="nucleotide sequence ID" value="NZ_GG770778.1"/>
</dbReference>
<protein>
    <submittedName>
        <fullName evidence="6">TonB family domain protein</fullName>
    </submittedName>
</protein>
<accession>D5RHS6</accession>
<dbReference type="HOGENOM" id="CLU_1819998_0_0_5"/>
<dbReference type="InterPro" id="IPR037682">
    <property type="entry name" value="TonB_C"/>
</dbReference>
<proteinExistence type="predicted"/>
<dbReference type="Pfam" id="PF03544">
    <property type="entry name" value="TonB_C"/>
    <property type="match status" value="1"/>
</dbReference>
<dbReference type="Proteomes" id="UP000005324">
    <property type="component" value="Unassembled WGS sequence"/>
</dbReference>
<dbReference type="GO" id="GO:0055085">
    <property type="term" value="P:transmembrane transport"/>
    <property type="evidence" value="ECO:0007669"/>
    <property type="project" value="InterPro"/>
</dbReference>
<organism evidence="6 7">
    <name type="scientific">Pseudoroseomonas cervicalis ATCC 49957</name>
    <dbReference type="NCBI Taxonomy" id="525371"/>
    <lineage>
        <taxon>Bacteria</taxon>
        <taxon>Pseudomonadati</taxon>
        <taxon>Pseudomonadota</taxon>
        <taxon>Alphaproteobacteria</taxon>
        <taxon>Acetobacterales</taxon>
        <taxon>Roseomonadaceae</taxon>
        <taxon>Roseomonas</taxon>
    </lineage>
</organism>
<dbReference type="InterPro" id="IPR006260">
    <property type="entry name" value="TonB/TolA_C"/>
</dbReference>
<dbReference type="AlphaFoldDB" id="D5RHS6"/>
<reference evidence="6 7" key="1">
    <citation type="submission" date="2010-04" db="EMBL/GenBank/DDBJ databases">
        <authorList>
            <person name="Qin X."/>
            <person name="Bachman B."/>
            <person name="Battles P."/>
            <person name="Bell A."/>
            <person name="Bess C."/>
            <person name="Bickham C."/>
            <person name="Chaboub L."/>
            <person name="Chen D."/>
            <person name="Coyle M."/>
            <person name="Deiros D.R."/>
            <person name="Dinh H."/>
            <person name="Forbes L."/>
            <person name="Fowler G."/>
            <person name="Francisco L."/>
            <person name="Fu Q."/>
            <person name="Gubbala S."/>
            <person name="Hale W."/>
            <person name="Han Y."/>
            <person name="Hemphill L."/>
            <person name="Highlander S.K."/>
            <person name="Hirani K."/>
            <person name="Hogues M."/>
            <person name="Jackson L."/>
            <person name="Jakkamsetti A."/>
            <person name="Javaid M."/>
            <person name="Jiang H."/>
            <person name="Korchina V."/>
            <person name="Kovar C."/>
            <person name="Lara F."/>
            <person name="Lee S."/>
            <person name="Mata R."/>
            <person name="Mathew T."/>
            <person name="Moen C."/>
            <person name="Morales K."/>
            <person name="Munidasa M."/>
            <person name="Nazareth L."/>
            <person name="Ngo R."/>
            <person name="Nguyen L."/>
            <person name="Okwuonu G."/>
            <person name="Ongeri F."/>
            <person name="Patil S."/>
            <person name="Petrosino J."/>
            <person name="Pham C."/>
            <person name="Pham P."/>
            <person name="Pu L.-L."/>
            <person name="Puazo M."/>
            <person name="Raj R."/>
            <person name="Reid J."/>
            <person name="Rouhana J."/>
            <person name="Saada N."/>
            <person name="Shang Y."/>
            <person name="Simmons D."/>
            <person name="Thornton R."/>
            <person name="Warren J."/>
            <person name="Weissenberger G."/>
            <person name="Zhang J."/>
            <person name="Zhang L."/>
            <person name="Zhou C."/>
            <person name="Zhu D."/>
            <person name="Muzny D."/>
            <person name="Worley K."/>
            <person name="Gibbs R."/>
        </authorList>
    </citation>
    <scope>NUCLEOTIDE SEQUENCE [LARGE SCALE GENOMIC DNA]</scope>
    <source>
        <strain evidence="6 7">ATCC 49957</strain>
    </source>
</reference>
<evidence type="ECO:0000256" key="2">
    <source>
        <dbReference type="ARBA" id="ARBA00022692"/>
    </source>
</evidence>
<feature type="non-terminal residue" evidence="6">
    <location>
        <position position="1"/>
    </location>
</feature>
<evidence type="ECO:0000313" key="7">
    <source>
        <dbReference type="Proteomes" id="UP000005324"/>
    </source>
</evidence>
<comment type="caution">
    <text evidence="6">The sequence shown here is derived from an EMBL/GenBank/DDBJ whole genome shotgun (WGS) entry which is preliminary data.</text>
</comment>
<comment type="subcellular location">
    <subcellularLocation>
        <location evidence="1">Membrane</location>
        <topology evidence="1">Single-pass membrane protein</topology>
    </subcellularLocation>
</comment>
<keyword evidence="4" id="KW-0472">Membrane</keyword>
<evidence type="ECO:0000313" key="6">
    <source>
        <dbReference type="EMBL" id="EFH13138.1"/>
    </source>
</evidence>
<keyword evidence="7" id="KW-1185">Reference proteome</keyword>
<dbReference type="NCBIfam" id="TIGR01352">
    <property type="entry name" value="tonB_Cterm"/>
    <property type="match status" value="1"/>
</dbReference>
<dbReference type="SUPFAM" id="SSF74653">
    <property type="entry name" value="TolA/TonB C-terminal domain"/>
    <property type="match status" value="1"/>
</dbReference>
<feature type="domain" description="TonB C-terminal" evidence="5">
    <location>
        <begin position="49"/>
        <end position="141"/>
    </location>
</feature>
<keyword evidence="3" id="KW-1133">Transmembrane helix</keyword>
<dbReference type="PROSITE" id="PS52015">
    <property type="entry name" value="TONB_CTD"/>
    <property type="match status" value="1"/>
</dbReference>
<sequence>AAPARRAPGSAGGVDLSMGRVPELRMREGQRFNNTTAMAHVGGAQPGADWGRQFQRWVQSRGFYPQQAAMRGEDGSVVLRVTVARDGRITAVQMISPTGSRWLDAAAVSLFRDQVGPAFPMTMPGEETVINFTIHYRIIGR</sequence>
<dbReference type="GO" id="GO:0016020">
    <property type="term" value="C:membrane"/>
    <property type="evidence" value="ECO:0007669"/>
    <property type="project" value="UniProtKB-SubCell"/>
</dbReference>
<dbReference type="EMBL" id="ADVL01000112">
    <property type="protein sequence ID" value="EFH13138.1"/>
    <property type="molecule type" value="Genomic_DNA"/>
</dbReference>
<evidence type="ECO:0000256" key="3">
    <source>
        <dbReference type="ARBA" id="ARBA00022989"/>
    </source>
</evidence>
<evidence type="ECO:0000259" key="5">
    <source>
        <dbReference type="PROSITE" id="PS52015"/>
    </source>
</evidence>
<evidence type="ECO:0000256" key="1">
    <source>
        <dbReference type="ARBA" id="ARBA00004167"/>
    </source>
</evidence>
<evidence type="ECO:0000256" key="4">
    <source>
        <dbReference type="ARBA" id="ARBA00023136"/>
    </source>
</evidence>
<name>D5RHS6_9PROT</name>
<keyword evidence="2" id="KW-0812">Transmembrane</keyword>
<dbReference type="Gene3D" id="3.30.1150.10">
    <property type="match status" value="1"/>
</dbReference>
<gene>
    <name evidence="6" type="ORF">HMPREF0731_0636</name>
</gene>